<accession>A0A8R2D300</accession>
<protein>
    <recommendedName>
        <fullName evidence="4">DUF4806 domain-containing protein</fullName>
    </recommendedName>
</protein>
<proteinExistence type="predicted"/>
<evidence type="ECO:0000256" key="1">
    <source>
        <dbReference type="SAM" id="MobiDB-lite"/>
    </source>
</evidence>
<dbReference type="RefSeq" id="XP_016657199.1">
    <property type="nucleotide sequence ID" value="XM_016801710.1"/>
</dbReference>
<evidence type="ECO:0008006" key="4">
    <source>
        <dbReference type="Google" id="ProtNLM"/>
    </source>
</evidence>
<reference evidence="2" key="2">
    <citation type="submission" date="2022-06" db="UniProtKB">
        <authorList>
            <consortium name="EnsemblMetazoa"/>
        </authorList>
    </citation>
    <scope>IDENTIFICATION</scope>
</reference>
<dbReference type="OrthoDB" id="7547577at2759"/>
<organism evidence="2 3">
    <name type="scientific">Acyrthosiphon pisum</name>
    <name type="common">Pea aphid</name>
    <dbReference type="NCBI Taxonomy" id="7029"/>
    <lineage>
        <taxon>Eukaryota</taxon>
        <taxon>Metazoa</taxon>
        <taxon>Ecdysozoa</taxon>
        <taxon>Arthropoda</taxon>
        <taxon>Hexapoda</taxon>
        <taxon>Insecta</taxon>
        <taxon>Pterygota</taxon>
        <taxon>Neoptera</taxon>
        <taxon>Paraneoptera</taxon>
        <taxon>Hemiptera</taxon>
        <taxon>Sternorrhyncha</taxon>
        <taxon>Aphidomorpha</taxon>
        <taxon>Aphidoidea</taxon>
        <taxon>Aphididae</taxon>
        <taxon>Macrosiphini</taxon>
        <taxon>Acyrthosiphon</taxon>
    </lineage>
</organism>
<dbReference type="AlphaFoldDB" id="A0A8R2D300"/>
<keyword evidence="3" id="KW-1185">Reference proteome</keyword>
<evidence type="ECO:0000313" key="2">
    <source>
        <dbReference type="EnsemblMetazoa" id="XP_016657199.1"/>
    </source>
</evidence>
<sequence length="101" mass="12040">MLKIMFSDELLKYYSWKGQKNKKPFSEFIICKVIIGAVRQKFPEQKDSRNYIISSIMSWLAQAPTRIANKEKQKKRRETADYHHHQDYEDNIADDNKINST</sequence>
<reference evidence="3" key="1">
    <citation type="submission" date="2010-06" db="EMBL/GenBank/DDBJ databases">
        <authorList>
            <person name="Jiang H."/>
            <person name="Abraham K."/>
            <person name="Ali S."/>
            <person name="Alsbrooks S.L."/>
            <person name="Anim B.N."/>
            <person name="Anosike U.S."/>
            <person name="Attaway T."/>
            <person name="Bandaranaike D.P."/>
            <person name="Battles P.K."/>
            <person name="Bell S.N."/>
            <person name="Bell A.V."/>
            <person name="Beltran B."/>
            <person name="Bickham C."/>
            <person name="Bustamante Y."/>
            <person name="Caleb T."/>
            <person name="Canada A."/>
            <person name="Cardenas V."/>
            <person name="Carter K."/>
            <person name="Chacko J."/>
            <person name="Chandrabose M.N."/>
            <person name="Chavez D."/>
            <person name="Chavez A."/>
            <person name="Chen L."/>
            <person name="Chu H.-S."/>
            <person name="Claassen K.J."/>
            <person name="Cockrell R."/>
            <person name="Collins M."/>
            <person name="Cooper J.A."/>
            <person name="Cree A."/>
            <person name="Curry S.M."/>
            <person name="Da Y."/>
            <person name="Dao M.D."/>
            <person name="Das B."/>
            <person name="Davila M.-L."/>
            <person name="Davy-Carroll L."/>
            <person name="Denson S."/>
            <person name="Dinh H."/>
            <person name="Ebong V.E."/>
            <person name="Edwards J.R."/>
            <person name="Egan A."/>
            <person name="El-Daye J."/>
            <person name="Escobedo L."/>
            <person name="Fernandez S."/>
            <person name="Fernando P.R."/>
            <person name="Flagg N."/>
            <person name="Forbes L.D."/>
            <person name="Fowler R.G."/>
            <person name="Fu Q."/>
            <person name="Gabisi R.A."/>
            <person name="Ganer J."/>
            <person name="Garbino Pronczuk A."/>
            <person name="Garcia R.M."/>
            <person name="Garner T."/>
            <person name="Garrett T.E."/>
            <person name="Gonzalez D.A."/>
            <person name="Hamid H."/>
            <person name="Hawkins E.S."/>
            <person name="Hirani K."/>
            <person name="Hogues M.E."/>
            <person name="Hollins B."/>
            <person name="Hsiao C.-H."/>
            <person name="Jabil R."/>
            <person name="James M.L."/>
            <person name="Jhangiani S.N."/>
            <person name="Johnson B."/>
            <person name="Johnson Q."/>
            <person name="Joshi V."/>
            <person name="Kalu J.B."/>
            <person name="Kam C."/>
            <person name="Kashfia A."/>
            <person name="Keebler J."/>
            <person name="Kisamo H."/>
            <person name="Kovar C.L."/>
            <person name="Lago L.A."/>
            <person name="Lai C.-Y."/>
            <person name="Laidlaw J."/>
            <person name="Lara F."/>
            <person name="Le T.-K."/>
            <person name="Lee S.L."/>
            <person name="Legall F.H."/>
            <person name="Lemon S.J."/>
            <person name="Lewis L.R."/>
            <person name="Li B."/>
            <person name="Liu Y."/>
            <person name="Liu Y.-S."/>
            <person name="Lopez J."/>
            <person name="Lozado R.J."/>
            <person name="Lu J."/>
            <person name="Madu R.C."/>
            <person name="Maheshwari M."/>
            <person name="Maheshwari R."/>
            <person name="Malloy K."/>
            <person name="Martinez E."/>
            <person name="Mathew T."/>
            <person name="Mercado I.C."/>
            <person name="Mercado C."/>
            <person name="Meyer B."/>
            <person name="Montgomery K."/>
            <person name="Morgan M.B."/>
            <person name="Munidasa M."/>
            <person name="Nazareth L.V."/>
            <person name="Nelson J."/>
            <person name="Ng B.M."/>
            <person name="Nguyen N.B."/>
            <person name="Nguyen P.Q."/>
            <person name="Nguyen T."/>
            <person name="Obregon M."/>
            <person name="Okwuonu G.O."/>
            <person name="Onwere C.G."/>
            <person name="Orozco G."/>
            <person name="Parra A."/>
            <person name="Patel S."/>
            <person name="Patil S."/>
            <person name="Perez A."/>
            <person name="Perez Y."/>
            <person name="Pham C."/>
            <person name="Primus E.L."/>
            <person name="Pu L.-L."/>
            <person name="Puazo M."/>
            <person name="Qin X."/>
            <person name="Quiroz J.B."/>
            <person name="Reese J."/>
            <person name="Richards S."/>
            <person name="Rives C.M."/>
            <person name="Robberts R."/>
            <person name="Ruiz S.J."/>
            <person name="Ruiz M.J."/>
            <person name="Santibanez J."/>
            <person name="Schneider B.W."/>
            <person name="Sisson I."/>
            <person name="Smith M."/>
            <person name="Sodergren E."/>
            <person name="Song X.-Z."/>
            <person name="Song B.B."/>
            <person name="Summersgill H."/>
            <person name="Thelus R."/>
            <person name="Thornton R.D."/>
            <person name="Trejos Z.Y."/>
            <person name="Usmani K."/>
            <person name="Vattathil S."/>
            <person name="Villasana D."/>
            <person name="Walker D.L."/>
            <person name="Wang S."/>
            <person name="Wang K."/>
            <person name="White C.S."/>
            <person name="Williams A.C."/>
            <person name="Williamson J."/>
            <person name="Wilson K."/>
            <person name="Woghiren I.O."/>
            <person name="Woodworth J.R."/>
            <person name="Worley K.C."/>
            <person name="Wright R.A."/>
            <person name="Wu W."/>
            <person name="Young L."/>
            <person name="Zhang L."/>
            <person name="Zhang J."/>
            <person name="Zhu Y."/>
            <person name="Muzny D.M."/>
            <person name="Weinstock G."/>
            <person name="Gibbs R.A."/>
        </authorList>
    </citation>
    <scope>NUCLEOTIDE SEQUENCE [LARGE SCALE GENOMIC DNA]</scope>
    <source>
        <strain evidence="3">LSR1</strain>
    </source>
</reference>
<dbReference type="GeneID" id="107882791"/>
<evidence type="ECO:0000313" key="3">
    <source>
        <dbReference type="Proteomes" id="UP000007819"/>
    </source>
</evidence>
<feature type="compositionally biased region" description="Basic and acidic residues" evidence="1">
    <location>
        <begin position="78"/>
        <end position="101"/>
    </location>
</feature>
<name>A0A8R2D300_ACYPI</name>
<feature type="region of interest" description="Disordered" evidence="1">
    <location>
        <begin position="67"/>
        <end position="101"/>
    </location>
</feature>
<dbReference type="Proteomes" id="UP000007819">
    <property type="component" value="Unassembled WGS sequence"/>
</dbReference>
<dbReference type="EnsemblMetazoa" id="XM_016801710.2">
    <property type="protein sequence ID" value="XP_016657199.1"/>
    <property type="gene ID" value="LOC107882791"/>
</dbReference>
<dbReference type="PANTHER" id="PTHR34153:SF2">
    <property type="entry name" value="SI:CH211-262H13.3-RELATED"/>
    <property type="match status" value="1"/>
</dbReference>
<dbReference type="KEGG" id="api:107882791"/>
<dbReference type="PANTHER" id="PTHR34153">
    <property type="entry name" value="SI:CH211-262H13.3-RELATED-RELATED"/>
    <property type="match status" value="1"/>
</dbReference>